<dbReference type="PIRSF" id="PIRSF000723">
    <property type="entry name" value="Carbamate_kin"/>
    <property type="match status" value="1"/>
</dbReference>
<evidence type="ECO:0000313" key="5">
    <source>
        <dbReference type="EMBL" id="KNC84687.1"/>
    </source>
</evidence>
<dbReference type="GO" id="GO:0005829">
    <property type="term" value="C:cytosol"/>
    <property type="evidence" value="ECO:0007669"/>
    <property type="project" value="TreeGrafter"/>
</dbReference>
<dbReference type="STRING" id="667725.A0A0L0G6P7"/>
<sequence length="263" mass="28556">MQRSEYGAAHHVPALPLEIIDAQTEGQIGYQLTQAIRNALVSQGQRDPRVCAVVNQVRVEADDKAFQTPTKPVGGFFSEQEAKAKMETDQWDMIEQQGRGWRRVVASPEPKEIIEQWAIESLMEKGGIVICVGGGGIPVVRDTDTGDLKGVAAVIDKDSASALLADHMQFDAVVFCTGVANVYVDFNTPSQRTLTAMNVQQAQQHMKDGHFPAGSMGPKVAAALGFLEQTNKGGRERKCYITDPEHLLEALDGNSEHGTVITV</sequence>
<dbReference type="Gene3D" id="3.40.1160.10">
    <property type="entry name" value="Acetylglutamate kinase-like"/>
    <property type="match status" value="1"/>
</dbReference>
<dbReference type="GO" id="GO:0008804">
    <property type="term" value="F:carbamate kinase activity"/>
    <property type="evidence" value="ECO:0007669"/>
    <property type="project" value="InterPro"/>
</dbReference>
<dbReference type="OrthoDB" id="36544at2759"/>
<dbReference type="Pfam" id="PF00696">
    <property type="entry name" value="AA_kinase"/>
    <property type="match status" value="1"/>
</dbReference>
<dbReference type="AlphaFoldDB" id="A0A0L0G6P7"/>
<keyword evidence="2" id="KW-0808">Transferase</keyword>
<feature type="domain" description="Aspartate/glutamate/uridylate kinase" evidence="4">
    <location>
        <begin position="98"/>
        <end position="231"/>
    </location>
</feature>
<evidence type="ECO:0000313" key="6">
    <source>
        <dbReference type="Proteomes" id="UP000054560"/>
    </source>
</evidence>
<proteinExistence type="inferred from homology"/>
<comment type="similarity">
    <text evidence="1">Belongs to the carbamate kinase family.</text>
</comment>
<evidence type="ECO:0000256" key="2">
    <source>
        <dbReference type="ARBA" id="ARBA00022679"/>
    </source>
</evidence>
<accession>A0A0L0G6P7</accession>
<dbReference type="InterPro" id="IPR036393">
    <property type="entry name" value="AceGlu_kinase-like_sf"/>
</dbReference>
<dbReference type="eggNOG" id="ENOG502S00U">
    <property type="taxonomic scope" value="Eukaryota"/>
</dbReference>
<keyword evidence="6" id="KW-1185">Reference proteome</keyword>
<dbReference type="Proteomes" id="UP000054560">
    <property type="component" value="Unassembled WGS sequence"/>
</dbReference>
<evidence type="ECO:0000256" key="3">
    <source>
        <dbReference type="ARBA" id="ARBA00022777"/>
    </source>
</evidence>
<name>A0A0L0G6P7_9EUKA</name>
<keyword evidence="3" id="KW-0418">Kinase</keyword>
<dbReference type="RefSeq" id="XP_014158589.1">
    <property type="nucleotide sequence ID" value="XM_014303114.1"/>
</dbReference>
<reference evidence="5 6" key="1">
    <citation type="submission" date="2011-02" db="EMBL/GenBank/DDBJ databases">
        <title>The Genome Sequence of Sphaeroforma arctica JP610.</title>
        <authorList>
            <consortium name="The Broad Institute Genome Sequencing Platform"/>
            <person name="Russ C."/>
            <person name="Cuomo C."/>
            <person name="Young S.K."/>
            <person name="Zeng Q."/>
            <person name="Gargeya S."/>
            <person name="Alvarado L."/>
            <person name="Berlin A."/>
            <person name="Chapman S.B."/>
            <person name="Chen Z."/>
            <person name="Freedman E."/>
            <person name="Gellesch M."/>
            <person name="Goldberg J."/>
            <person name="Griggs A."/>
            <person name="Gujja S."/>
            <person name="Heilman E."/>
            <person name="Heiman D."/>
            <person name="Howarth C."/>
            <person name="Mehta T."/>
            <person name="Neiman D."/>
            <person name="Pearson M."/>
            <person name="Roberts A."/>
            <person name="Saif S."/>
            <person name="Shea T."/>
            <person name="Shenoy N."/>
            <person name="Sisk P."/>
            <person name="Stolte C."/>
            <person name="Sykes S."/>
            <person name="White J."/>
            <person name="Yandava C."/>
            <person name="Burger G."/>
            <person name="Gray M.W."/>
            <person name="Holland P.W.H."/>
            <person name="King N."/>
            <person name="Lang F.B.F."/>
            <person name="Roger A.J."/>
            <person name="Ruiz-Trillo I."/>
            <person name="Haas B."/>
            <person name="Nusbaum C."/>
            <person name="Birren B."/>
        </authorList>
    </citation>
    <scope>NUCLEOTIDE SEQUENCE [LARGE SCALE GENOMIC DNA]</scope>
    <source>
        <strain evidence="5 6">JP610</strain>
    </source>
</reference>
<dbReference type="PRINTS" id="PR01469">
    <property type="entry name" value="CARBMTKINASE"/>
</dbReference>
<organism evidence="5 6">
    <name type="scientific">Sphaeroforma arctica JP610</name>
    <dbReference type="NCBI Taxonomy" id="667725"/>
    <lineage>
        <taxon>Eukaryota</taxon>
        <taxon>Ichthyosporea</taxon>
        <taxon>Ichthyophonida</taxon>
        <taxon>Sphaeroforma</taxon>
    </lineage>
</organism>
<dbReference type="GO" id="GO:0019546">
    <property type="term" value="P:L-arginine deiminase pathway"/>
    <property type="evidence" value="ECO:0007669"/>
    <property type="project" value="TreeGrafter"/>
</dbReference>
<dbReference type="SUPFAM" id="SSF53633">
    <property type="entry name" value="Carbamate kinase-like"/>
    <property type="match status" value="1"/>
</dbReference>
<dbReference type="InterPro" id="IPR003964">
    <property type="entry name" value="Carb_kinase"/>
</dbReference>
<gene>
    <name evidence="5" type="ORF">SARC_03092</name>
</gene>
<dbReference type="PANTHER" id="PTHR30409:SF1">
    <property type="entry name" value="CARBAMATE KINASE-RELATED"/>
    <property type="match status" value="1"/>
</dbReference>
<dbReference type="InterPro" id="IPR001048">
    <property type="entry name" value="Asp/Glu/Uridylate_kinase"/>
</dbReference>
<dbReference type="GeneID" id="25903596"/>
<dbReference type="PANTHER" id="PTHR30409">
    <property type="entry name" value="CARBAMATE KINASE"/>
    <property type="match status" value="1"/>
</dbReference>
<evidence type="ECO:0000259" key="4">
    <source>
        <dbReference type="Pfam" id="PF00696"/>
    </source>
</evidence>
<dbReference type="EMBL" id="KQ241747">
    <property type="protein sequence ID" value="KNC84687.1"/>
    <property type="molecule type" value="Genomic_DNA"/>
</dbReference>
<evidence type="ECO:0000256" key="1">
    <source>
        <dbReference type="ARBA" id="ARBA00011066"/>
    </source>
</evidence>
<protein>
    <recommendedName>
        <fullName evidence="4">Aspartate/glutamate/uridylate kinase domain-containing protein</fullName>
    </recommendedName>
</protein>